<dbReference type="GO" id="GO:0006487">
    <property type="term" value="P:protein N-linked glycosylation"/>
    <property type="evidence" value="ECO:0007669"/>
    <property type="project" value="TreeGrafter"/>
</dbReference>
<keyword evidence="3" id="KW-0326">Glycosidase</keyword>
<accession>A0A7W3PGE6</accession>
<feature type="compositionally biased region" description="Basic and acidic residues" evidence="4">
    <location>
        <begin position="207"/>
        <end position="220"/>
    </location>
</feature>
<dbReference type="GO" id="GO:0009311">
    <property type="term" value="P:oligosaccharide metabolic process"/>
    <property type="evidence" value="ECO:0007669"/>
    <property type="project" value="InterPro"/>
</dbReference>
<feature type="domain" description="Mannosylglycerate hydrolase MGH1-like glycoside hydrolase" evidence="5">
    <location>
        <begin position="392"/>
        <end position="507"/>
    </location>
</feature>
<evidence type="ECO:0000256" key="3">
    <source>
        <dbReference type="ARBA" id="ARBA00023295"/>
    </source>
</evidence>
<reference evidence="6 7" key="1">
    <citation type="submission" date="2020-07" db="EMBL/GenBank/DDBJ databases">
        <title>Sequencing the genomes of 1000 actinobacteria strains.</title>
        <authorList>
            <person name="Klenk H.-P."/>
        </authorList>
    </citation>
    <scope>NUCLEOTIDE SEQUENCE [LARGE SCALE GENOMIC DNA]</scope>
    <source>
        <strain evidence="6 7">DSM 44121</strain>
    </source>
</reference>
<dbReference type="InterPro" id="IPR012341">
    <property type="entry name" value="6hp_glycosidase-like_sf"/>
</dbReference>
<dbReference type="Gene3D" id="1.50.10.10">
    <property type="match status" value="2"/>
</dbReference>
<evidence type="ECO:0000313" key="7">
    <source>
        <dbReference type="Proteomes" id="UP000540568"/>
    </source>
</evidence>
<keyword evidence="2" id="KW-0378">Hydrolase</keyword>
<evidence type="ECO:0000259" key="5">
    <source>
        <dbReference type="Pfam" id="PF22422"/>
    </source>
</evidence>
<proteinExistence type="inferred from homology"/>
<feature type="region of interest" description="Disordered" evidence="4">
    <location>
        <begin position="201"/>
        <end position="220"/>
    </location>
</feature>
<dbReference type="InterPro" id="IPR004888">
    <property type="entry name" value="Glycoside_hydrolase_63"/>
</dbReference>
<dbReference type="PANTHER" id="PTHR10412:SF11">
    <property type="entry name" value="MANNOSYL-OLIGOSACCHARIDE GLUCOSIDASE"/>
    <property type="match status" value="1"/>
</dbReference>
<keyword evidence="7" id="KW-1185">Reference proteome</keyword>
<gene>
    <name evidence="6" type="ORF">FHX71_004905</name>
</gene>
<comment type="caution">
    <text evidence="6">The sequence shown here is derived from an EMBL/GenBank/DDBJ whole genome shotgun (WGS) entry which is preliminary data.</text>
</comment>
<dbReference type="EMBL" id="JACGWV010000003">
    <property type="protein sequence ID" value="MBA8810898.1"/>
    <property type="molecule type" value="Genomic_DNA"/>
</dbReference>
<protein>
    <recommendedName>
        <fullName evidence="5">Mannosylglycerate hydrolase MGH1-like glycoside hydrolase domain-containing protein</fullName>
    </recommendedName>
</protein>
<dbReference type="Pfam" id="PF22422">
    <property type="entry name" value="MGH1-like_GH"/>
    <property type="match status" value="2"/>
</dbReference>
<feature type="domain" description="Mannosylglycerate hydrolase MGH1-like glycoside hydrolase" evidence="5">
    <location>
        <begin position="33"/>
        <end position="344"/>
    </location>
</feature>
<evidence type="ECO:0000313" key="6">
    <source>
        <dbReference type="EMBL" id="MBA8810898.1"/>
    </source>
</evidence>
<organism evidence="6 7">
    <name type="scientific">Promicromonospora sukumoe</name>
    <dbReference type="NCBI Taxonomy" id="88382"/>
    <lineage>
        <taxon>Bacteria</taxon>
        <taxon>Bacillati</taxon>
        <taxon>Actinomycetota</taxon>
        <taxon>Actinomycetes</taxon>
        <taxon>Micrococcales</taxon>
        <taxon>Promicromonosporaceae</taxon>
        <taxon>Promicromonospora</taxon>
    </lineage>
</organism>
<dbReference type="PANTHER" id="PTHR10412">
    <property type="entry name" value="MANNOSYL-OLIGOSACCHARIDE GLUCOSIDASE"/>
    <property type="match status" value="1"/>
</dbReference>
<dbReference type="InterPro" id="IPR008928">
    <property type="entry name" value="6-hairpin_glycosidase_sf"/>
</dbReference>
<comment type="similarity">
    <text evidence="1">Belongs to the glycosyl hydrolase 63 family.</text>
</comment>
<sequence>MHKDLEEDPADAAARVLEAGWTGRYTVPATGLYPHQWSWDSAFVAIGTRHREPARARAELVTLLDAQWPDGRVPQIVYDVRRDDDYAPGAGFWGAGQVGAGAGGATRAGTAVTGPAGRTTSGLMQPPVHAWAAWLVHCADPVGSAREGFLARVYPRLARWHEYLHVRRAGGVGLPVTKHPWETGTDNSPLWDAALERVPPRSRTPVRRPDLRHAGTGERPGSRDYRRYYLLAETYRDAGCADDVPVGFAMVCPLFSTLLAVSELALARMAAGLPDSGGDARAGDQEPGEHEAAAARVVTTMDEHLWDDDLGLYVALDDTTGRTVRRATVNGLVPLLLAGGPARTGTSATASGGAREATGAAASDKTEPLGTSGVAGSGRTNATTSGRRVDAATGTTAGTAATVGSLLAAGRAERLLATLAGPGFLGGGPYLPSTSREDPAFDPALYWRGPAWFNMSWLLLRAVVPLGRDDLAARLRDHFAVAEPEGFPEYTDPDTGAGRGTRQFSWTASLTLDVLLSNETTTLPNPTPPPV</sequence>
<evidence type="ECO:0000256" key="4">
    <source>
        <dbReference type="SAM" id="MobiDB-lite"/>
    </source>
</evidence>
<dbReference type="RefSeq" id="WP_182620111.1">
    <property type="nucleotide sequence ID" value="NZ_BAAATF010000009.1"/>
</dbReference>
<dbReference type="InterPro" id="IPR054491">
    <property type="entry name" value="MGH1-like_GH"/>
</dbReference>
<dbReference type="SUPFAM" id="SSF48208">
    <property type="entry name" value="Six-hairpin glycosidases"/>
    <property type="match status" value="2"/>
</dbReference>
<evidence type="ECO:0000256" key="2">
    <source>
        <dbReference type="ARBA" id="ARBA00022801"/>
    </source>
</evidence>
<name>A0A7W3PGE6_9MICO</name>
<evidence type="ECO:0000256" key="1">
    <source>
        <dbReference type="ARBA" id="ARBA00010833"/>
    </source>
</evidence>
<dbReference type="AlphaFoldDB" id="A0A7W3PGE6"/>
<dbReference type="Proteomes" id="UP000540568">
    <property type="component" value="Unassembled WGS sequence"/>
</dbReference>
<dbReference type="GO" id="GO:0004573">
    <property type="term" value="F:Glc3Man9GlcNAc2 oligosaccharide glucosidase activity"/>
    <property type="evidence" value="ECO:0007669"/>
    <property type="project" value="InterPro"/>
</dbReference>
<feature type="region of interest" description="Disordered" evidence="4">
    <location>
        <begin position="342"/>
        <end position="393"/>
    </location>
</feature>